<dbReference type="InterPro" id="IPR002219">
    <property type="entry name" value="PKC_DAG/PE"/>
</dbReference>
<feature type="region of interest" description="Disordered" evidence="4">
    <location>
        <begin position="580"/>
        <end position="615"/>
    </location>
</feature>
<dbReference type="GO" id="GO:0005634">
    <property type="term" value="C:nucleus"/>
    <property type="evidence" value="ECO:0007669"/>
    <property type="project" value="TreeGrafter"/>
</dbReference>
<sequence>MSEQPDLSLLALFDDLTRCTSVLTDGASDEIFLAFLKSYQDVKKAFCHGTEEIQRLQQELDDALTNISDLETKLNNARRLHDLENRMRKKAENERDDLERKMRICRELLMKDGDARDDETRSKLAFLNSPRRRRSFFGEHTIDEEEGAGRLGYGNTTGSLLSDMSVTVSEEDFLDHHEKAQKRTKSRRSDANASLGKRFRLSSDARHRSSHRAMEIDATDKIVASTKVTVPQSGDGPIVAESVIEARPSMEGQNEEKPADEERYITPRKGSHEVGGATGRKDHEEVVYATVHKQATPSSVQRQHNFISRTYFGTEFCAQCGKRVRFGGMVSKCKDCRVLVHADCAINYTACCVPPSAGGRDGKGTISNLAPIQGPMVPPLIVHCVNEIEARGLTEVGIYRISGSDKEVKALKEKFLRGKGVPQINNVDIHVLCCTVKDFLRSLPDPLMPRAQWSEFSNAVQNTNPERVQSELFEAIERMPQANRDTLAFLIQHFQRIAQVPEIRMPIGNIAKVFAPTIVGNSGADVNNHHAILAEIGIQVFFYLLNRIEKKMIIQVSIMEALLNIPTEYWMRFVMYESTSDDMPKRTPSRYAVSPIRKPRKEKYFDTPPYNLKRK</sequence>
<dbReference type="GO" id="GO:0051256">
    <property type="term" value="P:mitotic spindle midzone assembly"/>
    <property type="evidence" value="ECO:0007669"/>
    <property type="project" value="TreeGrafter"/>
</dbReference>
<keyword evidence="2" id="KW-0862">Zinc</keyword>
<evidence type="ECO:0000256" key="4">
    <source>
        <dbReference type="SAM" id="MobiDB-lite"/>
    </source>
</evidence>
<dbReference type="GO" id="GO:0000281">
    <property type="term" value="P:mitotic cytokinesis"/>
    <property type="evidence" value="ECO:0007669"/>
    <property type="project" value="TreeGrafter"/>
</dbReference>
<keyword evidence="6" id="KW-1185">Reference proteome</keyword>
<evidence type="ECO:0000256" key="1">
    <source>
        <dbReference type="ARBA" id="ARBA00022723"/>
    </source>
</evidence>
<dbReference type="SUPFAM" id="SSF48350">
    <property type="entry name" value="GTPase activation domain, GAP"/>
    <property type="match status" value="1"/>
</dbReference>
<dbReference type="CDD" id="cd20821">
    <property type="entry name" value="C1_MgcRacGAP"/>
    <property type="match status" value="1"/>
</dbReference>
<dbReference type="GO" id="GO:0005096">
    <property type="term" value="F:GTPase activator activity"/>
    <property type="evidence" value="ECO:0007669"/>
    <property type="project" value="TreeGrafter"/>
</dbReference>
<dbReference type="PROSITE" id="PS50081">
    <property type="entry name" value="ZF_DAG_PE_2"/>
    <property type="match status" value="1"/>
</dbReference>
<dbReference type="EnsemblMetazoa" id="PPAI009482-RA">
    <property type="protein sequence ID" value="PPAI009482-PA"/>
    <property type="gene ID" value="PPAI009482"/>
</dbReference>
<dbReference type="GO" id="GO:0032154">
    <property type="term" value="C:cleavage furrow"/>
    <property type="evidence" value="ECO:0007669"/>
    <property type="project" value="TreeGrafter"/>
</dbReference>
<dbReference type="PANTHER" id="PTHR46199">
    <property type="entry name" value="RAC GTPASE-ACTIVATING PROTEIN 1"/>
    <property type="match status" value="1"/>
</dbReference>
<dbReference type="Pfam" id="PF00130">
    <property type="entry name" value="C1_1"/>
    <property type="match status" value="1"/>
</dbReference>
<feature type="region of interest" description="Disordered" evidence="4">
    <location>
        <begin position="176"/>
        <end position="197"/>
    </location>
</feature>
<evidence type="ECO:0000256" key="2">
    <source>
        <dbReference type="ARBA" id="ARBA00022833"/>
    </source>
</evidence>
<dbReference type="Gene3D" id="3.30.60.20">
    <property type="match status" value="1"/>
</dbReference>
<dbReference type="SMART" id="SM00109">
    <property type="entry name" value="C1"/>
    <property type="match status" value="1"/>
</dbReference>
<keyword evidence="1" id="KW-0479">Metal-binding</keyword>
<proteinExistence type="predicted"/>
<dbReference type="InterPro" id="IPR000198">
    <property type="entry name" value="RhoGAP_dom"/>
</dbReference>
<dbReference type="EMBL" id="AJVK01006912">
    <property type="status" value="NOT_ANNOTATED_CDS"/>
    <property type="molecule type" value="Genomic_DNA"/>
</dbReference>
<dbReference type="GO" id="GO:0097149">
    <property type="term" value="C:centralspindlin complex"/>
    <property type="evidence" value="ECO:0007669"/>
    <property type="project" value="TreeGrafter"/>
</dbReference>
<dbReference type="Proteomes" id="UP000092462">
    <property type="component" value="Unassembled WGS sequence"/>
</dbReference>
<dbReference type="SMART" id="SM00324">
    <property type="entry name" value="RhoGAP"/>
    <property type="match status" value="1"/>
</dbReference>
<dbReference type="GO" id="GO:0007266">
    <property type="term" value="P:Rho protein signal transduction"/>
    <property type="evidence" value="ECO:0007669"/>
    <property type="project" value="TreeGrafter"/>
</dbReference>
<dbReference type="GO" id="GO:0046872">
    <property type="term" value="F:metal ion binding"/>
    <property type="evidence" value="ECO:0007669"/>
    <property type="project" value="UniProtKB-KW"/>
</dbReference>
<dbReference type="CDD" id="cd04382">
    <property type="entry name" value="RhoGAP_MgcRacGAP"/>
    <property type="match status" value="1"/>
</dbReference>
<dbReference type="GO" id="GO:0051233">
    <property type="term" value="C:spindle midzone"/>
    <property type="evidence" value="ECO:0007669"/>
    <property type="project" value="TreeGrafter"/>
</dbReference>
<dbReference type="PANTHER" id="PTHR46199:SF3">
    <property type="entry name" value="RAC GTPASE-ACTIVATING PROTEIN 1"/>
    <property type="match status" value="1"/>
</dbReference>
<accession>A0A1B0DM92</accession>
<dbReference type="InterPro" id="IPR008936">
    <property type="entry name" value="Rho_GTPase_activation_prot"/>
</dbReference>
<dbReference type="InterPro" id="IPR046349">
    <property type="entry name" value="C1-like_sf"/>
</dbReference>
<dbReference type="AlphaFoldDB" id="A0A1B0DM92"/>
<dbReference type="Pfam" id="PF00620">
    <property type="entry name" value="RhoGAP"/>
    <property type="match status" value="1"/>
</dbReference>
<evidence type="ECO:0000313" key="6">
    <source>
        <dbReference type="Proteomes" id="UP000092462"/>
    </source>
</evidence>
<name>A0A1B0DM92_PHLPP</name>
<reference evidence="5" key="1">
    <citation type="submission" date="2022-08" db="UniProtKB">
        <authorList>
            <consortium name="EnsemblMetazoa"/>
        </authorList>
    </citation>
    <scope>IDENTIFICATION</scope>
    <source>
        <strain evidence="5">Israel</strain>
    </source>
</reference>
<dbReference type="EMBL" id="AJVK01006911">
    <property type="status" value="NOT_ANNOTATED_CDS"/>
    <property type="molecule type" value="Genomic_DNA"/>
</dbReference>
<dbReference type="PROSITE" id="PS00479">
    <property type="entry name" value="ZF_DAG_PE_1"/>
    <property type="match status" value="1"/>
</dbReference>
<dbReference type="SUPFAM" id="SSF57889">
    <property type="entry name" value="Cysteine-rich domain"/>
    <property type="match status" value="1"/>
</dbReference>
<keyword evidence="3" id="KW-0175">Coiled coil</keyword>
<evidence type="ECO:0008006" key="7">
    <source>
        <dbReference type="Google" id="ProtNLM"/>
    </source>
</evidence>
<organism evidence="5 6">
    <name type="scientific">Phlebotomus papatasi</name>
    <name type="common">Sandfly</name>
    <dbReference type="NCBI Taxonomy" id="29031"/>
    <lineage>
        <taxon>Eukaryota</taxon>
        <taxon>Metazoa</taxon>
        <taxon>Ecdysozoa</taxon>
        <taxon>Arthropoda</taxon>
        <taxon>Hexapoda</taxon>
        <taxon>Insecta</taxon>
        <taxon>Pterygota</taxon>
        <taxon>Neoptera</taxon>
        <taxon>Endopterygota</taxon>
        <taxon>Diptera</taxon>
        <taxon>Nematocera</taxon>
        <taxon>Psychodoidea</taxon>
        <taxon>Psychodidae</taxon>
        <taxon>Phlebotomus</taxon>
        <taxon>Phlebotomus</taxon>
    </lineage>
</organism>
<dbReference type="GO" id="GO:0030496">
    <property type="term" value="C:midbody"/>
    <property type="evidence" value="ECO:0007669"/>
    <property type="project" value="TreeGrafter"/>
</dbReference>
<evidence type="ECO:0000313" key="5">
    <source>
        <dbReference type="EnsemblMetazoa" id="PPAI009482-PA"/>
    </source>
</evidence>
<dbReference type="SUPFAM" id="SSF57997">
    <property type="entry name" value="Tropomyosin"/>
    <property type="match status" value="1"/>
</dbReference>
<dbReference type="Gene3D" id="1.10.555.10">
    <property type="entry name" value="Rho GTPase activation protein"/>
    <property type="match status" value="1"/>
</dbReference>
<feature type="coiled-coil region" evidence="3">
    <location>
        <begin position="53"/>
        <end position="108"/>
    </location>
</feature>
<dbReference type="VEuPathDB" id="VectorBase:PPAI009482"/>
<protein>
    <recommendedName>
        <fullName evidence="7">Rho-GAP domain-containing protein</fullName>
    </recommendedName>
</protein>
<dbReference type="PROSITE" id="PS50238">
    <property type="entry name" value="RHOGAP"/>
    <property type="match status" value="1"/>
</dbReference>
<dbReference type="VEuPathDB" id="VectorBase:PPAPM1_005476"/>
<evidence type="ECO:0000256" key="3">
    <source>
        <dbReference type="SAM" id="Coils"/>
    </source>
</evidence>